<proteinExistence type="inferred from homology"/>
<dbReference type="GO" id="GO:0046872">
    <property type="term" value="F:metal ion binding"/>
    <property type="evidence" value="ECO:0007669"/>
    <property type="project" value="UniProtKB-KW"/>
</dbReference>
<comment type="caution">
    <text evidence="9">The sequence shown here is derived from an EMBL/GenBank/DDBJ whole genome shotgun (WGS) entry which is preliminary data.</text>
</comment>
<keyword evidence="3" id="KW-0479">Metal-binding</keyword>
<keyword evidence="5" id="KW-0862">Zinc</keyword>
<comment type="similarity">
    <text evidence="1">Belongs to the peptidase M16 family.</text>
</comment>
<dbReference type="InterPro" id="IPR011765">
    <property type="entry name" value="Pept_M16_N"/>
</dbReference>
<dbReference type="InterPro" id="IPR011249">
    <property type="entry name" value="Metalloenz_LuxS/M16"/>
</dbReference>
<feature type="compositionally biased region" description="Polar residues" evidence="7">
    <location>
        <begin position="44"/>
        <end position="58"/>
    </location>
</feature>
<evidence type="ECO:0000313" key="10">
    <source>
        <dbReference type="Proteomes" id="UP000489600"/>
    </source>
</evidence>
<evidence type="ECO:0000256" key="2">
    <source>
        <dbReference type="ARBA" id="ARBA00022670"/>
    </source>
</evidence>
<dbReference type="Pfam" id="PF00675">
    <property type="entry name" value="Peptidase_M16"/>
    <property type="match status" value="1"/>
</dbReference>
<evidence type="ECO:0000259" key="8">
    <source>
        <dbReference type="Pfam" id="PF00675"/>
    </source>
</evidence>
<evidence type="ECO:0000256" key="1">
    <source>
        <dbReference type="ARBA" id="ARBA00007261"/>
    </source>
</evidence>
<accession>A0A565CGX4</accession>
<keyword evidence="4" id="KW-0378">Hydrolase</keyword>
<dbReference type="Gene3D" id="3.30.830.10">
    <property type="entry name" value="Metalloenzyme, LuxS/M16 peptidase-like"/>
    <property type="match status" value="1"/>
</dbReference>
<dbReference type="Proteomes" id="UP000489600">
    <property type="component" value="Unassembled WGS sequence"/>
</dbReference>
<dbReference type="SUPFAM" id="SSF63411">
    <property type="entry name" value="LuxS/MPP-like metallohydrolase"/>
    <property type="match status" value="1"/>
</dbReference>
<dbReference type="Pfam" id="PF05056">
    <property type="entry name" value="DUF674"/>
    <property type="match status" value="1"/>
</dbReference>
<dbReference type="InterPro" id="IPR050626">
    <property type="entry name" value="Peptidase_M16"/>
</dbReference>
<protein>
    <recommendedName>
        <fullName evidence="8">Peptidase M16 N-terminal domain-containing protein</fullName>
    </recommendedName>
</protein>
<keyword evidence="2" id="KW-0645">Protease</keyword>
<feature type="domain" description="Peptidase M16 N-terminal" evidence="8">
    <location>
        <begin position="146"/>
        <end position="250"/>
    </location>
</feature>
<sequence>MEANKSFLHLPKCSNYAQVFNIERGSHENSRISKKRKPNPDYAQVSNIEGVSHENAQVFNIEGGSHENSSDDDEYVKLLEQYGHMIGPPDGDDSGDSSRGGDDSPGDDDSRDIIIPEGSSKQYKSLQLENGLEVILVFDPGLGTRAVAAMIIRVDSLFDHVEVLGLAHLFEHLVFRGTNLFLGEKEFEIFLSEHGGMTNGFTELEHTCFTMEVQQKYLKGALERFSMLFIAHLLHSKSVKNEINAIDAEFKFHMQDDNYGLAQLKGHSVKDLYPISSRIKVGWISSLSATFHGDQFDATSSGRAFSITIELTKSGLEKYNLSFFHLILSTKPIIYYPAKRDTKFTVTDDLIITPMNSSSAFCLLKKLQNQAEDLEVQEIRITKTEAASLLRASLVTSSALNTALWNLIAKNPKEET</sequence>
<name>A0A565CGX4_9BRAS</name>
<evidence type="ECO:0000256" key="5">
    <source>
        <dbReference type="ARBA" id="ARBA00022833"/>
    </source>
</evidence>
<dbReference type="InterPro" id="IPR007750">
    <property type="entry name" value="DUF674"/>
</dbReference>
<dbReference type="GO" id="GO:0008237">
    <property type="term" value="F:metallopeptidase activity"/>
    <property type="evidence" value="ECO:0007669"/>
    <property type="project" value="UniProtKB-KW"/>
</dbReference>
<evidence type="ECO:0000256" key="4">
    <source>
        <dbReference type="ARBA" id="ARBA00022801"/>
    </source>
</evidence>
<keyword evidence="10" id="KW-1185">Reference proteome</keyword>
<dbReference type="OrthoDB" id="1111065at2759"/>
<keyword evidence="6" id="KW-0482">Metalloprotease</keyword>
<dbReference type="EMBL" id="CABITT030000008">
    <property type="protein sequence ID" value="VVB12889.1"/>
    <property type="molecule type" value="Genomic_DNA"/>
</dbReference>
<dbReference type="PANTHER" id="PTHR43690:SF18">
    <property type="entry name" value="INSULIN-DEGRADING ENZYME-RELATED"/>
    <property type="match status" value="1"/>
</dbReference>
<evidence type="ECO:0000256" key="6">
    <source>
        <dbReference type="ARBA" id="ARBA00023049"/>
    </source>
</evidence>
<feature type="region of interest" description="Disordered" evidence="7">
    <location>
        <begin position="86"/>
        <end position="115"/>
    </location>
</feature>
<reference evidence="9" key="1">
    <citation type="submission" date="2019-07" db="EMBL/GenBank/DDBJ databases">
        <authorList>
            <person name="Dittberner H."/>
        </authorList>
    </citation>
    <scope>NUCLEOTIDE SEQUENCE [LARGE SCALE GENOMIC DNA]</scope>
</reference>
<feature type="region of interest" description="Disordered" evidence="7">
    <location>
        <begin position="25"/>
        <end position="71"/>
    </location>
</feature>
<evidence type="ECO:0000256" key="3">
    <source>
        <dbReference type="ARBA" id="ARBA00022723"/>
    </source>
</evidence>
<evidence type="ECO:0000256" key="7">
    <source>
        <dbReference type="SAM" id="MobiDB-lite"/>
    </source>
</evidence>
<dbReference type="GO" id="GO:0006508">
    <property type="term" value="P:proteolysis"/>
    <property type="evidence" value="ECO:0007669"/>
    <property type="project" value="UniProtKB-KW"/>
</dbReference>
<organism evidence="9 10">
    <name type="scientific">Arabis nemorensis</name>
    <dbReference type="NCBI Taxonomy" id="586526"/>
    <lineage>
        <taxon>Eukaryota</taxon>
        <taxon>Viridiplantae</taxon>
        <taxon>Streptophyta</taxon>
        <taxon>Embryophyta</taxon>
        <taxon>Tracheophyta</taxon>
        <taxon>Spermatophyta</taxon>
        <taxon>Magnoliopsida</taxon>
        <taxon>eudicotyledons</taxon>
        <taxon>Gunneridae</taxon>
        <taxon>Pentapetalae</taxon>
        <taxon>rosids</taxon>
        <taxon>malvids</taxon>
        <taxon>Brassicales</taxon>
        <taxon>Brassicaceae</taxon>
        <taxon>Arabideae</taxon>
        <taxon>Arabis</taxon>
    </lineage>
</organism>
<dbReference type="PANTHER" id="PTHR43690">
    <property type="entry name" value="NARDILYSIN"/>
    <property type="match status" value="1"/>
</dbReference>
<dbReference type="AlphaFoldDB" id="A0A565CGX4"/>
<evidence type="ECO:0000313" key="9">
    <source>
        <dbReference type="EMBL" id="VVB12889.1"/>
    </source>
</evidence>
<gene>
    <name evidence="9" type="ORF">ANE_LOCUS23333</name>
</gene>